<dbReference type="InterPro" id="IPR029058">
    <property type="entry name" value="AB_hydrolase_fold"/>
</dbReference>
<proteinExistence type="predicted"/>
<keyword evidence="1" id="KW-0812">Transmembrane</keyword>
<sequence length="560" mass="59266">MAIVDEQPNEIAENFTAIPDSPVVESVVEAKPRRVTRFRLAVAIAAVCGLVCVVVGAVFITKKHDKIDTKSIVNNIQQTPGLKVTVKALRSSMAINGKNEATVFIVPRTSENASSSLAFDAILTQEGENATATYVLLGNRGYWSISSGGIQTSAGCLYASQVPPVHLIQSSLEASREVDSVLVNGTAVPMNCETGQLLELQFAGETFVFCNSNANQLSHAKGTDLEITVEYLNDPTLVPDIAAPEVSTECAYIDTTLPTTARRLTAASASASTAATLSSSSCGCQGKVKPCLFVHGVGVKASSALTSTYSDYWGSIEKNAPCCSTTQFAHFDTVSRGWEDASLQQEFCNAALQVAANNQGKTVGDLILVTHSMANMFASSAVANNKCQFSTGVSWVSLSGPMQGSKSANLLVEKCTSGTWSDLALKGILDIVGYCPPQPAYLSLLHQSTVDSNTQSQFASIQSTRAQHVTKLVCGTSPIGLITIDSALEVVSALSHHDSANDGVVDINSCQAGYGTSGFGTSYSSSNYQASLNHLDTSFRNGDGWWGNDRKPVKWFECAL</sequence>
<keyword evidence="1" id="KW-1133">Transmembrane helix</keyword>
<evidence type="ECO:0000313" key="3">
    <source>
        <dbReference type="Proteomes" id="UP000481153"/>
    </source>
</evidence>
<reference evidence="2 3" key="1">
    <citation type="submission" date="2019-07" db="EMBL/GenBank/DDBJ databases">
        <title>Genomics analysis of Aphanomyces spp. identifies a new class of oomycete effector associated with host adaptation.</title>
        <authorList>
            <person name="Gaulin E."/>
        </authorList>
    </citation>
    <scope>NUCLEOTIDE SEQUENCE [LARGE SCALE GENOMIC DNA]</scope>
    <source>
        <strain evidence="2 3">ATCC 201684</strain>
    </source>
</reference>
<dbReference type="AlphaFoldDB" id="A0A6G0XC67"/>
<protein>
    <submittedName>
        <fullName evidence="2">Uncharacterized protein</fullName>
    </submittedName>
</protein>
<organism evidence="2 3">
    <name type="scientific">Aphanomyces euteiches</name>
    <dbReference type="NCBI Taxonomy" id="100861"/>
    <lineage>
        <taxon>Eukaryota</taxon>
        <taxon>Sar</taxon>
        <taxon>Stramenopiles</taxon>
        <taxon>Oomycota</taxon>
        <taxon>Saprolegniomycetes</taxon>
        <taxon>Saprolegniales</taxon>
        <taxon>Verrucalvaceae</taxon>
        <taxon>Aphanomyces</taxon>
    </lineage>
</organism>
<keyword evidence="1" id="KW-0472">Membrane</keyword>
<gene>
    <name evidence="2" type="ORF">Ae201684_006265</name>
</gene>
<keyword evidence="3" id="KW-1185">Reference proteome</keyword>
<dbReference type="PANTHER" id="PTHR22538">
    <property type="entry name" value="CILIA- AND FLAGELLA-ASSOCIATED PROTEIN 74"/>
    <property type="match status" value="1"/>
</dbReference>
<evidence type="ECO:0000256" key="1">
    <source>
        <dbReference type="SAM" id="Phobius"/>
    </source>
</evidence>
<comment type="caution">
    <text evidence="2">The sequence shown here is derived from an EMBL/GenBank/DDBJ whole genome shotgun (WGS) entry which is preliminary data.</text>
</comment>
<dbReference type="VEuPathDB" id="FungiDB:AeMF1_002367"/>
<feature type="transmembrane region" description="Helical" evidence="1">
    <location>
        <begin position="40"/>
        <end position="60"/>
    </location>
</feature>
<accession>A0A6G0XC67</accession>
<name>A0A6G0XC67_9STRA</name>
<dbReference type="Proteomes" id="UP000481153">
    <property type="component" value="Unassembled WGS sequence"/>
</dbReference>
<dbReference type="Gene3D" id="3.40.50.1820">
    <property type="entry name" value="alpha/beta hydrolase"/>
    <property type="match status" value="1"/>
</dbReference>
<dbReference type="EMBL" id="VJMJ01000081">
    <property type="protein sequence ID" value="KAF0737771.1"/>
    <property type="molecule type" value="Genomic_DNA"/>
</dbReference>
<dbReference type="PANTHER" id="PTHR22538:SF1">
    <property type="entry name" value="VWFD DOMAIN-CONTAINING PROTEIN"/>
    <property type="match status" value="1"/>
</dbReference>
<evidence type="ECO:0000313" key="2">
    <source>
        <dbReference type="EMBL" id="KAF0737771.1"/>
    </source>
</evidence>